<dbReference type="EMBL" id="CM035430">
    <property type="protein sequence ID" value="KAH7298368.1"/>
    <property type="molecule type" value="Genomic_DNA"/>
</dbReference>
<gene>
    <name evidence="2" type="ORF">KP509_25G039700</name>
</gene>
<keyword evidence="1" id="KW-0812">Transmembrane</keyword>
<feature type="transmembrane region" description="Helical" evidence="1">
    <location>
        <begin position="126"/>
        <end position="151"/>
    </location>
</feature>
<evidence type="ECO:0000313" key="3">
    <source>
        <dbReference type="Proteomes" id="UP000825935"/>
    </source>
</evidence>
<proteinExistence type="predicted"/>
<dbReference type="PANTHER" id="PTHR37231">
    <property type="entry name" value="EXPRESSED PROTEIN"/>
    <property type="match status" value="1"/>
</dbReference>
<dbReference type="Proteomes" id="UP000825935">
    <property type="component" value="Chromosome 25"/>
</dbReference>
<keyword evidence="3" id="KW-1185">Reference proteome</keyword>
<protein>
    <submittedName>
        <fullName evidence="2">Uncharacterized protein</fullName>
    </submittedName>
</protein>
<dbReference type="OrthoDB" id="2015857at2759"/>
<name>A0A8T2RS75_CERRI</name>
<reference evidence="2" key="1">
    <citation type="submission" date="2021-08" db="EMBL/GenBank/DDBJ databases">
        <title>WGS assembly of Ceratopteris richardii.</title>
        <authorList>
            <person name="Marchant D.B."/>
            <person name="Chen G."/>
            <person name="Jenkins J."/>
            <person name="Shu S."/>
            <person name="Leebens-Mack J."/>
            <person name="Grimwood J."/>
            <person name="Schmutz J."/>
            <person name="Soltis P."/>
            <person name="Soltis D."/>
            <person name="Chen Z.-H."/>
        </authorList>
    </citation>
    <scope>NUCLEOTIDE SEQUENCE</scope>
    <source>
        <strain evidence="2">Whitten #5841</strain>
        <tissue evidence="2">Leaf</tissue>
    </source>
</reference>
<dbReference type="AlphaFoldDB" id="A0A8T2RS75"/>
<dbReference type="OMA" id="LPADQCF"/>
<keyword evidence="1" id="KW-1133">Transmembrane helix</keyword>
<feature type="transmembrane region" description="Helical" evidence="1">
    <location>
        <begin position="96"/>
        <end position="114"/>
    </location>
</feature>
<feature type="transmembrane region" description="Helical" evidence="1">
    <location>
        <begin position="55"/>
        <end position="76"/>
    </location>
</feature>
<comment type="caution">
    <text evidence="2">The sequence shown here is derived from an EMBL/GenBank/DDBJ whole genome shotgun (WGS) entry which is preliminary data.</text>
</comment>
<accession>A0A8T2RS75</accession>
<organism evidence="2 3">
    <name type="scientific">Ceratopteris richardii</name>
    <name type="common">Triangle waterfern</name>
    <dbReference type="NCBI Taxonomy" id="49495"/>
    <lineage>
        <taxon>Eukaryota</taxon>
        <taxon>Viridiplantae</taxon>
        <taxon>Streptophyta</taxon>
        <taxon>Embryophyta</taxon>
        <taxon>Tracheophyta</taxon>
        <taxon>Polypodiopsida</taxon>
        <taxon>Polypodiidae</taxon>
        <taxon>Polypodiales</taxon>
        <taxon>Pteridineae</taxon>
        <taxon>Pteridaceae</taxon>
        <taxon>Parkerioideae</taxon>
        <taxon>Ceratopteris</taxon>
    </lineage>
</organism>
<evidence type="ECO:0000313" key="2">
    <source>
        <dbReference type="EMBL" id="KAH7298368.1"/>
    </source>
</evidence>
<sequence>MMSSLCLSNGMSVSSSRLPVLLSPKALGRVRSGGFSIVRAQAGQSQNAAEVGTPGLVAVAAGLIANPVVGWSLYTLKTTGCGLPPGPGGSIGALEGVSYLVIAGIISWSAYTKIKTGSGLPNGPFGLLGAVEGLSYLSLLAIFVVFGLQYLDYGYIPGPVPSDKCFG</sequence>
<dbReference type="PANTHER" id="PTHR37231:SF2">
    <property type="entry name" value="EXPRESSED PROTEIN"/>
    <property type="match status" value="1"/>
</dbReference>
<keyword evidence="1" id="KW-0472">Membrane</keyword>
<evidence type="ECO:0000256" key="1">
    <source>
        <dbReference type="SAM" id="Phobius"/>
    </source>
</evidence>